<keyword evidence="3" id="KW-1185">Reference proteome</keyword>
<feature type="transmembrane region" description="Helical" evidence="1">
    <location>
        <begin position="56"/>
        <end position="77"/>
    </location>
</feature>
<name>A0A315ZEX3_SEDFL</name>
<dbReference type="EMBL" id="QGDO01000001">
    <property type="protein sequence ID" value="PWJ44071.1"/>
    <property type="molecule type" value="Genomic_DNA"/>
</dbReference>
<evidence type="ECO:0008006" key="4">
    <source>
        <dbReference type="Google" id="ProtNLM"/>
    </source>
</evidence>
<feature type="transmembrane region" description="Helical" evidence="1">
    <location>
        <begin position="317"/>
        <end position="338"/>
    </location>
</feature>
<dbReference type="AlphaFoldDB" id="A0A315ZEX3"/>
<comment type="caution">
    <text evidence="2">The sequence shown here is derived from an EMBL/GenBank/DDBJ whole genome shotgun (WGS) entry which is preliminary data.</text>
</comment>
<accession>A0A315ZEX3</accession>
<feature type="transmembrane region" description="Helical" evidence="1">
    <location>
        <begin position="30"/>
        <end position="49"/>
    </location>
</feature>
<keyword evidence="1" id="KW-1133">Transmembrane helix</keyword>
<evidence type="ECO:0000313" key="3">
    <source>
        <dbReference type="Proteomes" id="UP000245535"/>
    </source>
</evidence>
<evidence type="ECO:0000256" key="1">
    <source>
        <dbReference type="SAM" id="Phobius"/>
    </source>
</evidence>
<keyword evidence="1" id="KW-0472">Membrane</keyword>
<sequence>MNDQQKSKENKSQNEDEIDLMEVFSSIGRGIQGLSSSIGNFFLAILIYFRKFCLNWYKFIIPAMLVGLGIGISFNFITYTSYESEATIKSTFLKGANFLNEIDKLDKLCSDPISLAKVLNLEDSEAISLKSITAQGFNSANNIYEQYGANEETLIIKDSLIRYDLVNEEIFKVNISTYNELLEPTKIQSALKTYLENNEYLVKEFEINKNGLLKEKALIENQLVEINKLRGTLSEAIKVRIEKEKAGEIDDSAVRIMMDNGKSSLKNEDIPVILLDKDLALTQQLNEISSELYLTEKIQFITPFNAFYSKSYSRPTYGILGASIGFGIIFLIAILLDINSFLEKKSKESNYKKY</sequence>
<dbReference type="Proteomes" id="UP000245535">
    <property type="component" value="Unassembled WGS sequence"/>
</dbReference>
<proteinExistence type="predicted"/>
<gene>
    <name evidence="2" type="ORF">BC781_101421</name>
</gene>
<organism evidence="2 3">
    <name type="scientific">Sediminitomix flava</name>
    <dbReference type="NCBI Taxonomy" id="379075"/>
    <lineage>
        <taxon>Bacteria</taxon>
        <taxon>Pseudomonadati</taxon>
        <taxon>Bacteroidota</taxon>
        <taxon>Cytophagia</taxon>
        <taxon>Cytophagales</taxon>
        <taxon>Flammeovirgaceae</taxon>
        <taxon>Sediminitomix</taxon>
    </lineage>
</organism>
<keyword evidence="1" id="KW-0812">Transmembrane</keyword>
<protein>
    <recommendedName>
        <fullName evidence="4">Subunit length determinant protein</fullName>
    </recommendedName>
</protein>
<evidence type="ECO:0000313" key="2">
    <source>
        <dbReference type="EMBL" id="PWJ44071.1"/>
    </source>
</evidence>
<reference evidence="2 3" key="1">
    <citation type="submission" date="2018-03" db="EMBL/GenBank/DDBJ databases">
        <title>Genomic Encyclopedia of Archaeal and Bacterial Type Strains, Phase II (KMG-II): from individual species to whole genera.</title>
        <authorList>
            <person name="Goeker M."/>
        </authorList>
    </citation>
    <scope>NUCLEOTIDE SEQUENCE [LARGE SCALE GENOMIC DNA]</scope>
    <source>
        <strain evidence="2 3">DSM 28229</strain>
    </source>
</reference>